<dbReference type="EMBL" id="JAWIIJ010000003">
    <property type="protein sequence ID" value="MDV2078316.1"/>
    <property type="molecule type" value="Genomic_DNA"/>
</dbReference>
<feature type="chain" id="PRO_5045450861" evidence="2">
    <location>
        <begin position="21"/>
        <end position="524"/>
    </location>
</feature>
<dbReference type="InterPro" id="IPR011935">
    <property type="entry name" value="CHP02231"/>
</dbReference>
<dbReference type="NCBIfam" id="TIGR02231">
    <property type="entry name" value="mucoidy inhibitor MuiA family protein"/>
    <property type="match status" value="1"/>
</dbReference>
<gene>
    <name evidence="5" type="ORF">RYS15_06450</name>
</gene>
<comment type="caution">
    <text evidence="5">The sequence shown here is derived from an EMBL/GenBank/DDBJ whole genome shotgun (WGS) entry which is preliminary data.</text>
</comment>
<evidence type="ECO:0000256" key="2">
    <source>
        <dbReference type="SAM" id="SignalP"/>
    </source>
</evidence>
<name>A0ABU3VVU6_9GAMM</name>
<feature type="coiled-coil region" evidence="1">
    <location>
        <begin position="151"/>
        <end position="185"/>
    </location>
</feature>
<dbReference type="InterPro" id="IPR025554">
    <property type="entry name" value="DUF4140"/>
</dbReference>
<dbReference type="Proteomes" id="UP001269819">
    <property type="component" value="Unassembled WGS sequence"/>
</dbReference>
<accession>A0ABU3VVU6</accession>
<dbReference type="RefSeq" id="WP_316973106.1">
    <property type="nucleotide sequence ID" value="NZ_JAWIIJ010000003.1"/>
</dbReference>
<organism evidence="5 6">
    <name type="scientific">Marinobacter xestospongiae</name>
    <dbReference type="NCBI Taxonomy" id="994319"/>
    <lineage>
        <taxon>Bacteria</taxon>
        <taxon>Pseudomonadati</taxon>
        <taxon>Pseudomonadota</taxon>
        <taxon>Gammaproteobacteria</taxon>
        <taxon>Pseudomonadales</taxon>
        <taxon>Marinobacteraceae</taxon>
        <taxon>Marinobacter</taxon>
    </lineage>
</organism>
<dbReference type="InterPro" id="IPR037291">
    <property type="entry name" value="DUF4139"/>
</dbReference>
<keyword evidence="2" id="KW-0732">Signal</keyword>
<evidence type="ECO:0000259" key="4">
    <source>
        <dbReference type="Pfam" id="PF13600"/>
    </source>
</evidence>
<keyword evidence="1" id="KW-0175">Coiled coil</keyword>
<feature type="domain" description="DUF4139" evidence="3">
    <location>
        <begin position="206"/>
        <end position="516"/>
    </location>
</feature>
<evidence type="ECO:0000313" key="6">
    <source>
        <dbReference type="Proteomes" id="UP001269819"/>
    </source>
</evidence>
<reference evidence="5 6" key="1">
    <citation type="submission" date="2023-10" db="EMBL/GenBank/DDBJ databases">
        <title>Characteristics and mechanism of a salt-tolerant marine origin heterotrophic nitrifying- aerobic denitrifying bacteria Marinobacter xestospongiae HN1.</title>
        <authorList>
            <person name="Qi R."/>
        </authorList>
    </citation>
    <scope>NUCLEOTIDE SEQUENCE [LARGE SCALE GENOMIC DNA]</scope>
    <source>
        <strain evidence="5 6">HN1</strain>
    </source>
</reference>
<evidence type="ECO:0000259" key="3">
    <source>
        <dbReference type="Pfam" id="PF13598"/>
    </source>
</evidence>
<sequence>MKRNRLVLMMAAWLPLQALADVTAVTLYPGQASVTREESATLQPGAGTLEIADLPAGLMERTLRVSLAGTDAALVRDVRVVRKQTSEAQASQLRELRDQLQQVNDSIGAHNDAVRAWRYRLDLLDRWTSGDGEVTLPDNLNTTADSVFDQAQKSLTNIRRIEQEKRDLVREQDRLKRELAALGDRPREVAHLSVGYTADRAADVTVKLEYQTRNAGWSSAYEARLDSEDERLQLIHQAVVHQNTGEDWNDVQVSLSTGNPAVGGRLPDPSPWILQPRPQPQPEMLSKSMVMDSAAPATAEMQARGFAGRQTADLVSTGLTQQYQLAGTLSLADGVRDQRLTVSEHDLAARLSRRVVPALSSLGYVFGEADYQGEATLPAAEVALYQDGQYVGQHWLEQTEPGQPLAMAFGVDDRLSVKVVREQDQRGEKGILSGRPYLERMNRFEITNAHDQAVDIRVIDRLPVSRHDDIEVSYQGISEPYQSDIDDKPGVIAWDRQIGAGETLTLKAGFEVKVPEGQELPYLP</sequence>
<dbReference type="PANTHER" id="PTHR31005:SF8">
    <property type="entry name" value="DUF4139 DOMAIN-CONTAINING PROTEIN"/>
    <property type="match status" value="1"/>
</dbReference>
<evidence type="ECO:0000313" key="5">
    <source>
        <dbReference type="EMBL" id="MDV2078316.1"/>
    </source>
</evidence>
<evidence type="ECO:0000256" key="1">
    <source>
        <dbReference type="SAM" id="Coils"/>
    </source>
</evidence>
<dbReference type="PANTHER" id="PTHR31005">
    <property type="entry name" value="DUF4139 DOMAIN-CONTAINING PROTEIN"/>
    <property type="match status" value="1"/>
</dbReference>
<feature type="domain" description="DUF4140" evidence="4">
    <location>
        <begin position="25"/>
        <end position="124"/>
    </location>
</feature>
<dbReference type="Pfam" id="PF13598">
    <property type="entry name" value="DUF4139"/>
    <property type="match status" value="1"/>
</dbReference>
<feature type="coiled-coil region" evidence="1">
    <location>
        <begin position="83"/>
        <end position="113"/>
    </location>
</feature>
<keyword evidence="6" id="KW-1185">Reference proteome</keyword>
<proteinExistence type="predicted"/>
<feature type="signal peptide" evidence="2">
    <location>
        <begin position="1"/>
        <end position="20"/>
    </location>
</feature>
<protein>
    <submittedName>
        <fullName evidence="5">Mucoidy inhibitor MuiA family protein</fullName>
    </submittedName>
</protein>
<dbReference type="Pfam" id="PF13600">
    <property type="entry name" value="DUF4140"/>
    <property type="match status" value="1"/>
</dbReference>